<dbReference type="SUPFAM" id="SSF54909">
    <property type="entry name" value="Dimeric alpha+beta barrel"/>
    <property type="match status" value="1"/>
</dbReference>
<dbReference type="Pfam" id="PF03795">
    <property type="entry name" value="YCII"/>
    <property type="match status" value="1"/>
</dbReference>
<feature type="domain" description="YCII-related" evidence="2">
    <location>
        <begin position="9"/>
        <end position="69"/>
    </location>
</feature>
<name>A0A2V4E027_9GAMM</name>
<accession>A0A2V4E027</accession>
<dbReference type="Proteomes" id="UP000247483">
    <property type="component" value="Unassembled WGS sequence"/>
</dbReference>
<dbReference type="PANTHER" id="PTHR37828">
    <property type="entry name" value="GSR2449 PROTEIN"/>
    <property type="match status" value="1"/>
</dbReference>
<protein>
    <submittedName>
        <fullName evidence="3">GTP cyclohydrolase</fullName>
    </submittedName>
</protein>
<evidence type="ECO:0000313" key="3">
    <source>
        <dbReference type="EMBL" id="PXZ05853.1"/>
    </source>
</evidence>
<dbReference type="InterPro" id="IPR005545">
    <property type="entry name" value="YCII"/>
</dbReference>
<evidence type="ECO:0000259" key="2">
    <source>
        <dbReference type="Pfam" id="PF03795"/>
    </source>
</evidence>
<reference evidence="3 4" key="1">
    <citation type="submission" date="2018-05" db="EMBL/GenBank/DDBJ databases">
        <title>Reference genomes for bee gut microbiota database.</title>
        <authorList>
            <person name="Ellegaard K.M."/>
        </authorList>
    </citation>
    <scope>NUCLEOTIDE SEQUENCE [LARGE SCALE GENOMIC DNA]</scope>
    <source>
        <strain evidence="3 4">ESL0177</strain>
    </source>
</reference>
<dbReference type="InterPro" id="IPR011008">
    <property type="entry name" value="Dimeric_a/b-barrel"/>
</dbReference>
<gene>
    <name evidence="3" type="ORF">DKK79_04090</name>
</gene>
<dbReference type="AlphaFoldDB" id="A0A2V4E027"/>
<evidence type="ECO:0000256" key="1">
    <source>
        <dbReference type="ARBA" id="ARBA00007689"/>
    </source>
</evidence>
<keyword evidence="3" id="KW-0378">Hydrolase</keyword>
<dbReference type="RefSeq" id="WP_110422949.1">
    <property type="nucleotide sequence ID" value="NZ_QGLP01000004.1"/>
</dbReference>
<dbReference type="EMBL" id="QGLP01000004">
    <property type="protein sequence ID" value="PXZ05853.1"/>
    <property type="molecule type" value="Genomic_DNA"/>
</dbReference>
<evidence type="ECO:0000313" key="4">
    <source>
        <dbReference type="Proteomes" id="UP000247483"/>
    </source>
</evidence>
<organism evidence="3 4">
    <name type="scientific">Gilliamella apicola</name>
    <dbReference type="NCBI Taxonomy" id="1196095"/>
    <lineage>
        <taxon>Bacteria</taxon>
        <taxon>Pseudomonadati</taxon>
        <taxon>Pseudomonadota</taxon>
        <taxon>Gammaproteobacteria</taxon>
        <taxon>Orbales</taxon>
        <taxon>Orbaceae</taxon>
        <taxon>Gilliamella</taxon>
    </lineage>
</organism>
<proteinExistence type="inferred from homology"/>
<comment type="caution">
    <text evidence="3">The sequence shown here is derived from an EMBL/GenBank/DDBJ whole genome shotgun (WGS) entry which is preliminary data.</text>
</comment>
<comment type="similarity">
    <text evidence="1">Belongs to the YciI family.</text>
</comment>
<sequence length="95" mass="10918">MIIVTFKFKRPLEELLAKFEEHNKFLDEYFANNKFIASGPLESKTGAIIIVMSDSLEEVKNIMKLDPFCVYDLVDLEFTLFQASKISPNLLSHCV</sequence>
<dbReference type="Gene3D" id="3.30.70.1060">
    <property type="entry name" value="Dimeric alpha+beta barrel"/>
    <property type="match status" value="1"/>
</dbReference>
<dbReference type="GO" id="GO:0016787">
    <property type="term" value="F:hydrolase activity"/>
    <property type="evidence" value="ECO:0007669"/>
    <property type="project" value="UniProtKB-KW"/>
</dbReference>
<dbReference type="PANTHER" id="PTHR37828:SF1">
    <property type="entry name" value="YCII-RELATED DOMAIN-CONTAINING PROTEIN"/>
    <property type="match status" value="1"/>
</dbReference>